<dbReference type="InterPro" id="IPR029058">
    <property type="entry name" value="AB_hydrolase_fold"/>
</dbReference>
<keyword evidence="2" id="KW-0378">Hydrolase</keyword>
<dbReference type="PATRIC" id="fig|1227456.3.peg.2777"/>
<dbReference type="PANTHER" id="PTHR46438:SF2">
    <property type="entry name" value="ALPHA_BETA-HYDROLASES SUPERFAMILY PROTEIN"/>
    <property type="match status" value="1"/>
</dbReference>
<dbReference type="PANTHER" id="PTHR46438">
    <property type="entry name" value="ALPHA/BETA-HYDROLASES SUPERFAMILY PROTEIN"/>
    <property type="match status" value="1"/>
</dbReference>
<dbReference type="SUPFAM" id="SSF53474">
    <property type="entry name" value="alpha/beta-Hydrolases"/>
    <property type="match status" value="1"/>
</dbReference>
<sequence>MKLRAAVGALAGAGFVAVTNRALTGRAGVLDHALAGTQHTYRWRGFDITYTEAGDPDDPDCLLLHGINAAGSSREFERVFEELAAEYHVIAPDLPGFGRSDRPPLVYSASLYTTFVTEFASDLTEDAICVASSLSGAYAATAAEDAGFTELVLVCPTAETMPERRVWLRSLLRAPFVGEALFNLLTSKPSLRYFERDHAIADPSILTEEYIDYRWRTTHQPGARFAPASFVSGFLDPDVDLDDRLAALDIPSTIVWGRDADLPGLERGREIADAADARLVVFDDAKLLPHVERSAAFVDTLAETLPA</sequence>
<keyword evidence="3" id="KW-1185">Reference proteome</keyword>
<evidence type="ECO:0000313" key="3">
    <source>
        <dbReference type="Proteomes" id="UP000011625"/>
    </source>
</evidence>
<accession>M0N204</accession>
<dbReference type="Pfam" id="PF12697">
    <property type="entry name" value="Abhydrolase_6"/>
    <property type="match status" value="1"/>
</dbReference>
<dbReference type="Gene3D" id="3.40.50.1820">
    <property type="entry name" value="alpha/beta hydrolase"/>
    <property type="match status" value="1"/>
</dbReference>
<dbReference type="RefSeq" id="WP_005044272.1">
    <property type="nucleotide sequence ID" value="NZ_AOME01000070.1"/>
</dbReference>
<dbReference type="EMBL" id="AOME01000070">
    <property type="protein sequence ID" value="EMA50740.1"/>
    <property type="molecule type" value="Genomic_DNA"/>
</dbReference>
<name>M0N204_9EURY</name>
<feature type="domain" description="AB hydrolase-1" evidence="1">
    <location>
        <begin position="62"/>
        <end position="299"/>
    </location>
</feature>
<organism evidence="2 3">
    <name type="scientific">Halococcus salifodinae DSM 8989</name>
    <dbReference type="NCBI Taxonomy" id="1227456"/>
    <lineage>
        <taxon>Archaea</taxon>
        <taxon>Methanobacteriati</taxon>
        <taxon>Methanobacteriota</taxon>
        <taxon>Stenosarchaea group</taxon>
        <taxon>Halobacteria</taxon>
        <taxon>Halobacteriales</taxon>
        <taxon>Halococcaceae</taxon>
        <taxon>Halococcus</taxon>
    </lineage>
</organism>
<dbReference type="STRING" id="1227456.C450_13727"/>
<dbReference type="OrthoDB" id="299757at2157"/>
<evidence type="ECO:0000313" key="2">
    <source>
        <dbReference type="EMBL" id="EMA50740.1"/>
    </source>
</evidence>
<comment type="caution">
    <text evidence="2">The sequence shown here is derived from an EMBL/GenBank/DDBJ whole genome shotgun (WGS) entry which is preliminary data.</text>
</comment>
<gene>
    <name evidence="2" type="ORF">C450_13727</name>
</gene>
<dbReference type="PRINTS" id="PR00111">
    <property type="entry name" value="ABHYDROLASE"/>
</dbReference>
<proteinExistence type="predicted"/>
<dbReference type="InterPro" id="IPR000073">
    <property type="entry name" value="AB_hydrolase_1"/>
</dbReference>
<dbReference type="Proteomes" id="UP000011625">
    <property type="component" value="Unassembled WGS sequence"/>
</dbReference>
<evidence type="ECO:0000259" key="1">
    <source>
        <dbReference type="Pfam" id="PF12697"/>
    </source>
</evidence>
<dbReference type="AlphaFoldDB" id="M0N204"/>
<dbReference type="GO" id="GO:0016787">
    <property type="term" value="F:hydrolase activity"/>
    <property type="evidence" value="ECO:0007669"/>
    <property type="project" value="UniProtKB-KW"/>
</dbReference>
<reference evidence="2 3" key="1">
    <citation type="journal article" date="2014" name="PLoS Genet.">
        <title>Phylogenetically driven sequencing of extremely halophilic archaea reveals strategies for static and dynamic osmo-response.</title>
        <authorList>
            <person name="Becker E.A."/>
            <person name="Seitzer P.M."/>
            <person name="Tritt A."/>
            <person name="Larsen D."/>
            <person name="Krusor M."/>
            <person name="Yao A.I."/>
            <person name="Wu D."/>
            <person name="Madern D."/>
            <person name="Eisen J.A."/>
            <person name="Darling A.E."/>
            <person name="Facciotti M.T."/>
        </authorList>
    </citation>
    <scope>NUCLEOTIDE SEQUENCE [LARGE SCALE GENOMIC DNA]</scope>
    <source>
        <strain evidence="2 3">DSM 8989</strain>
    </source>
</reference>
<protein>
    <submittedName>
        <fullName evidence="2">Alpha/beta hydrolase fold protein</fullName>
    </submittedName>
</protein>